<dbReference type="GO" id="GO:0005509">
    <property type="term" value="F:calcium ion binding"/>
    <property type="evidence" value="ECO:0007669"/>
    <property type="project" value="InterPro"/>
</dbReference>
<dbReference type="SMART" id="SM00179">
    <property type="entry name" value="EGF_CA"/>
    <property type="match status" value="2"/>
</dbReference>
<name>A0A8B8DN64_CRAVI</name>
<dbReference type="PROSITE" id="PS00010">
    <property type="entry name" value="ASX_HYDROXYL"/>
    <property type="match status" value="1"/>
</dbReference>
<keyword evidence="2 8" id="KW-0420">Kringle</keyword>
<dbReference type="Proteomes" id="UP000694844">
    <property type="component" value="Chromosome 4"/>
</dbReference>
<dbReference type="PROSITE" id="PS50026">
    <property type="entry name" value="EGF_3"/>
    <property type="match status" value="2"/>
</dbReference>
<dbReference type="RefSeq" id="XP_022329617.1">
    <property type="nucleotide sequence ID" value="XM_022473909.1"/>
</dbReference>
<keyword evidence="6" id="KW-0325">Glycoprotein</keyword>
<keyword evidence="1 7" id="KW-0245">EGF-like domain</keyword>
<dbReference type="SUPFAM" id="SSF57196">
    <property type="entry name" value="EGF/Laminin"/>
    <property type="match status" value="2"/>
</dbReference>
<dbReference type="InterPro" id="IPR038178">
    <property type="entry name" value="Kringle_sf"/>
</dbReference>
<dbReference type="Gene3D" id="2.40.20.10">
    <property type="entry name" value="Plasminogen Kringle 4"/>
    <property type="match status" value="1"/>
</dbReference>
<comment type="caution">
    <text evidence="7">Lacks conserved residue(s) required for the propagation of feature annotation.</text>
</comment>
<evidence type="ECO:0000256" key="8">
    <source>
        <dbReference type="PROSITE-ProRule" id="PRU00121"/>
    </source>
</evidence>
<evidence type="ECO:0000313" key="13">
    <source>
        <dbReference type="RefSeq" id="XP_022329617.1"/>
    </source>
</evidence>
<dbReference type="InterPro" id="IPR001881">
    <property type="entry name" value="EGF-like_Ca-bd_dom"/>
</dbReference>
<protein>
    <submittedName>
        <fullName evidence="13">Hepatocyte growth factor-like protein</fullName>
    </submittedName>
</protein>
<dbReference type="GO" id="GO:0005615">
    <property type="term" value="C:extracellular space"/>
    <property type="evidence" value="ECO:0007669"/>
    <property type="project" value="TreeGrafter"/>
</dbReference>
<dbReference type="Pfam" id="PF00008">
    <property type="entry name" value="EGF"/>
    <property type="match status" value="1"/>
</dbReference>
<dbReference type="Gene3D" id="2.10.25.10">
    <property type="entry name" value="Laminin"/>
    <property type="match status" value="2"/>
</dbReference>
<keyword evidence="4" id="KW-0677">Repeat</keyword>
<dbReference type="SMART" id="SM00181">
    <property type="entry name" value="EGF"/>
    <property type="match status" value="2"/>
</dbReference>
<evidence type="ECO:0000256" key="5">
    <source>
        <dbReference type="ARBA" id="ARBA00023157"/>
    </source>
</evidence>
<evidence type="ECO:0000256" key="1">
    <source>
        <dbReference type="ARBA" id="ARBA00022536"/>
    </source>
</evidence>
<evidence type="ECO:0000256" key="4">
    <source>
        <dbReference type="ARBA" id="ARBA00022737"/>
    </source>
</evidence>
<proteinExistence type="predicted"/>
<feature type="domain" description="EGF-like" evidence="10">
    <location>
        <begin position="141"/>
        <end position="177"/>
    </location>
</feature>
<sequence>MKMLLVYFSFLLISITAERVYEDCYRTKLGRGYNGRVNVTASGRACQEWRSHLPHAHNFTWLWTEENFCRNPDDRASGPWCYTMDPDTVLESCDVPECTSNFDPCLMKPCHNGGKCQGQETPPYYRCECDSMWAGTECEIKVSQCQFHPCQNGATCMDVKEDFLCLCTEDFVGKTCELKIGLCDEATGWRRIGTGATSQATGQNSPGTTQCNRIIIDIYNEYCYSSPFQP</sequence>
<dbReference type="InterPro" id="IPR000152">
    <property type="entry name" value="EGF-type_Asp/Asn_hydroxyl_site"/>
</dbReference>
<dbReference type="GO" id="GO:0005102">
    <property type="term" value="F:signaling receptor binding"/>
    <property type="evidence" value="ECO:0007669"/>
    <property type="project" value="TreeGrafter"/>
</dbReference>
<dbReference type="PROSITE" id="PS50070">
    <property type="entry name" value="KRINGLE_2"/>
    <property type="match status" value="1"/>
</dbReference>
<keyword evidence="3 9" id="KW-0732">Signal</keyword>
<dbReference type="InterPro" id="IPR000001">
    <property type="entry name" value="Kringle"/>
</dbReference>
<dbReference type="PROSITE" id="PS00021">
    <property type="entry name" value="KRINGLE_1"/>
    <property type="match status" value="1"/>
</dbReference>
<feature type="domain" description="EGF-like" evidence="10">
    <location>
        <begin position="101"/>
        <end position="139"/>
    </location>
</feature>
<evidence type="ECO:0000259" key="11">
    <source>
        <dbReference type="PROSITE" id="PS50070"/>
    </source>
</evidence>
<dbReference type="InterPro" id="IPR000742">
    <property type="entry name" value="EGF"/>
</dbReference>
<dbReference type="InterPro" id="IPR018056">
    <property type="entry name" value="Kringle_CS"/>
</dbReference>
<evidence type="ECO:0000256" key="9">
    <source>
        <dbReference type="SAM" id="SignalP"/>
    </source>
</evidence>
<feature type="disulfide bond" evidence="7">
    <location>
        <begin position="167"/>
        <end position="176"/>
    </location>
</feature>
<gene>
    <name evidence="13" type="primary">LOC111128334</name>
</gene>
<keyword evidence="12" id="KW-1185">Reference proteome</keyword>
<dbReference type="CDD" id="cd00054">
    <property type="entry name" value="EGF_CA"/>
    <property type="match status" value="1"/>
</dbReference>
<evidence type="ECO:0000259" key="10">
    <source>
        <dbReference type="PROSITE" id="PS50026"/>
    </source>
</evidence>
<dbReference type="OrthoDB" id="272018at2759"/>
<dbReference type="CDD" id="cd00108">
    <property type="entry name" value="KR"/>
    <property type="match status" value="1"/>
</dbReference>
<dbReference type="Pfam" id="PF00051">
    <property type="entry name" value="Kringle"/>
    <property type="match status" value="1"/>
</dbReference>
<dbReference type="InterPro" id="IPR013806">
    <property type="entry name" value="Kringle-like"/>
</dbReference>
<dbReference type="AlphaFoldDB" id="A0A8B8DN64"/>
<dbReference type="PANTHER" id="PTHR24261:SF7">
    <property type="entry name" value="KRINGLE DOMAIN-CONTAINING PROTEIN"/>
    <property type="match status" value="1"/>
</dbReference>
<organism evidence="12 13">
    <name type="scientific">Crassostrea virginica</name>
    <name type="common">Eastern oyster</name>
    <dbReference type="NCBI Taxonomy" id="6565"/>
    <lineage>
        <taxon>Eukaryota</taxon>
        <taxon>Metazoa</taxon>
        <taxon>Spiralia</taxon>
        <taxon>Lophotrochozoa</taxon>
        <taxon>Mollusca</taxon>
        <taxon>Bivalvia</taxon>
        <taxon>Autobranchia</taxon>
        <taxon>Pteriomorphia</taxon>
        <taxon>Ostreida</taxon>
        <taxon>Ostreoidea</taxon>
        <taxon>Ostreidae</taxon>
        <taxon>Crassostrea</taxon>
    </lineage>
</organism>
<dbReference type="GeneID" id="111128334"/>
<evidence type="ECO:0000256" key="6">
    <source>
        <dbReference type="ARBA" id="ARBA00023180"/>
    </source>
</evidence>
<dbReference type="GO" id="GO:0004175">
    <property type="term" value="F:endopeptidase activity"/>
    <property type="evidence" value="ECO:0007669"/>
    <property type="project" value="TreeGrafter"/>
</dbReference>
<dbReference type="SUPFAM" id="SSF57440">
    <property type="entry name" value="Kringle-like"/>
    <property type="match status" value="1"/>
</dbReference>
<feature type="signal peptide" evidence="9">
    <location>
        <begin position="1"/>
        <end position="17"/>
    </location>
</feature>
<evidence type="ECO:0000313" key="12">
    <source>
        <dbReference type="Proteomes" id="UP000694844"/>
    </source>
</evidence>
<feature type="domain" description="Kringle" evidence="11">
    <location>
        <begin position="23"/>
        <end position="98"/>
    </location>
</feature>
<dbReference type="InterPro" id="IPR050759">
    <property type="entry name" value="Serine_protease_kringle"/>
</dbReference>
<dbReference type="FunFam" id="2.10.25.10:FF:000123">
    <property type="entry name" value="Crumbs homolog 1 (Drosophila)"/>
    <property type="match status" value="1"/>
</dbReference>
<dbReference type="PROSITE" id="PS00022">
    <property type="entry name" value="EGF_1"/>
    <property type="match status" value="2"/>
</dbReference>
<dbReference type="SMART" id="SM00130">
    <property type="entry name" value="KR"/>
    <property type="match status" value="1"/>
</dbReference>
<keyword evidence="5 7" id="KW-1015">Disulfide bond</keyword>
<feature type="chain" id="PRO_5034273666" evidence="9">
    <location>
        <begin position="18"/>
        <end position="230"/>
    </location>
</feature>
<feature type="disulfide bond" evidence="7">
    <location>
        <begin position="129"/>
        <end position="138"/>
    </location>
</feature>
<accession>A0A8B8DN64</accession>
<reference evidence="13" key="1">
    <citation type="submission" date="2025-08" db="UniProtKB">
        <authorList>
            <consortium name="RefSeq"/>
        </authorList>
    </citation>
    <scope>IDENTIFICATION</scope>
    <source>
        <tissue evidence="13">Whole sample</tissue>
    </source>
</reference>
<evidence type="ECO:0000256" key="3">
    <source>
        <dbReference type="ARBA" id="ARBA00022729"/>
    </source>
</evidence>
<evidence type="ECO:0000256" key="7">
    <source>
        <dbReference type="PROSITE-ProRule" id="PRU00076"/>
    </source>
</evidence>
<dbReference type="PANTHER" id="PTHR24261">
    <property type="entry name" value="PLASMINOGEN-RELATED"/>
    <property type="match status" value="1"/>
</dbReference>
<dbReference type="KEGG" id="cvn:111128334"/>
<evidence type="ECO:0000256" key="2">
    <source>
        <dbReference type="ARBA" id="ARBA00022572"/>
    </source>
</evidence>
<dbReference type="PRINTS" id="PR00018">
    <property type="entry name" value="KRINGLE"/>
</dbReference>
<feature type="disulfide bond" evidence="7">
    <location>
        <begin position="110"/>
        <end position="127"/>
    </location>
</feature>